<evidence type="ECO:0000256" key="1">
    <source>
        <dbReference type="SAM" id="Coils"/>
    </source>
</evidence>
<protein>
    <submittedName>
        <fullName evidence="3">Uncharacterized protein</fullName>
    </submittedName>
</protein>
<sequence>MPGAATAASTGAGAAGTAAATRRTSPVERQQKILNLTLEEKVGLYGDELKLIEDANERLGKCMKDIEEHKRSQEEKRRGVKEAEFALKNIREAMERVTLDEGPLNNAQTRLHHWQREFVQVSQRLSRLESDLGLMAWDPAQDTAALILYADTFRRRYMAPSAARALAAAQRVLQQRRHTQTSMSPVDTGRVMQMASWSMDQLRIANDWLKGQAGPVRPDARTKDLLRDAAVFMDMLKNTNMLGEAELLQQAVDELQATLWRSGGPEAASVATAAEQDSRKLERQSPSQ</sequence>
<proteinExistence type="predicted"/>
<dbReference type="VEuPathDB" id="ToxoDB:EMH_0082810"/>
<evidence type="ECO:0000313" key="3">
    <source>
        <dbReference type="EMBL" id="CDJ33466.1"/>
    </source>
</evidence>
<reference evidence="3" key="1">
    <citation type="submission" date="2013-10" db="EMBL/GenBank/DDBJ databases">
        <title>Genomic analysis of the causative agents of coccidiosis in chickens.</title>
        <authorList>
            <person name="Reid A.J."/>
            <person name="Blake D."/>
            <person name="Billington K."/>
            <person name="Browne H."/>
            <person name="Dunn M."/>
            <person name="Hung S."/>
            <person name="Kawahara F."/>
            <person name="Miranda-Saavedra D."/>
            <person name="Mourier T."/>
            <person name="Nagra H."/>
            <person name="Otto T.D."/>
            <person name="Rawlings N."/>
            <person name="Sanchez A."/>
            <person name="Sanders M."/>
            <person name="Subramaniam C."/>
            <person name="Tay Y."/>
            <person name="Dear P."/>
            <person name="Doerig C."/>
            <person name="Gruber A."/>
            <person name="Parkinson J."/>
            <person name="Shirley M."/>
            <person name="Wan K.L."/>
            <person name="Berriman M."/>
            <person name="Tomley F."/>
            <person name="Pain A."/>
        </authorList>
    </citation>
    <scope>NUCLEOTIDE SEQUENCE [LARGE SCALE GENOMIC DNA]</scope>
    <source>
        <strain evidence="3">Houghton</strain>
    </source>
</reference>
<evidence type="ECO:0000313" key="4">
    <source>
        <dbReference type="Proteomes" id="UP000030744"/>
    </source>
</evidence>
<dbReference type="RefSeq" id="XP_013356030.1">
    <property type="nucleotide sequence ID" value="XM_013500576.1"/>
</dbReference>
<dbReference type="Proteomes" id="UP000030744">
    <property type="component" value="Unassembled WGS sequence"/>
</dbReference>
<reference evidence="3" key="2">
    <citation type="submission" date="2013-10" db="EMBL/GenBank/DDBJ databases">
        <authorList>
            <person name="Aslett M."/>
        </authorList>
    </citation>
    <scope>NUCLEOTIDE SEQUENCE [LARGE SCALE GENOMIC DNA]</scope>
    <source>
        <strain evidence="3">Houghton</strain>
    </source>
</reference>
<dbReference type="OrthoDB" id="353289at2759"/>
<feature type="coiled-coil region" evidence="1">
    <location>
        <begin position="52"/>
        <end position="100"/>
    </location>
</feature>
<keyword evidence="1" id="KW-0175">Coiled coil</keyword>
<gene>
    <name evidence="3" type="ORF">EMH_0082810</name>
</gene>
<dbReference type="EMBL" id="HG685263">
    <property type="protein sequence ID" value="CDJ33466.1"/>
    <property type="molecule type" value="Genomic_DNA"/>
</dbReference>
<feature type="compositionally biased region" description="Basic and acidic residues" evidence="2">
    <location>
        <begin position="276"/>
        <end position="288"/>
    </location>
</feature>
<dbReference type="GeneID" id="25382672"/>
<keyword evidence="4" id="KW-1185">Reference proteome</keyword>
<feature type="region of interest" description="Disordered" evidence="2">
    <location>
        <begin position="263"/>
        <end position="288"/>
    </location>
</feature>
<feature type="region of interest" description="Disordered" evidence="2">
    <location>
        <begin position="1"/>
        <end position="29"/>
    </location>
</feature>
<dbReference type="AlphaFoldDB" id="U6K9I3"/>
<organism evidence="3 4">
    <name type="scientific">Eimeria mitis</name>
    <dbReference type="NCBI Taxonomy" id="44415"/>
    <lineage>
        <taxon>Eukaryota</taxon>
        <taxon>Sar</taxon>
        <taxon>Alveolata</taxon>
        <taxon>Apicomplexa</taxon>
        <taxon>Conoidasida</taxon>
        <taxon>Coccidia</taxon>
        <taxon>Eucoccidiorida</taxon>
        <taxon>Eimeriorina</taxon>
        <taxon>Eimeriidae</taxon>
        <taxon>Eimeria</taxon>
    </lineage>
</organism>
<feature type="compositionally biased region" description="Low complexity" evidence="2">
    <location>
        <begin position="1"/>
        <end position="21"/>
    </location>
</feature>
<name>U6K9I3_9EIME</name>
<accession>U6K9I3</accession>
<evidence type="ECO:0000256" key="2">
    <source>
        <dbReference type="SAM" id="MobiDB-lite"/>
    </source>
</evidence>